<name>A0A165MUP6_9AGAM</name>
<feature type="transmembrane region" description="Helical" evidence="7">
    <location>
        <begin position="364"/>
        <end position="383"/>
    </location>
</feature>
<evidence type="ECO:0000256" key="7">
    <source>
        <dbReference type="SAM" id="Phobius"/>
    </source>
</evidence>
<keyword evidence="4 7" id="KW-1133">Transmembrane helix</keyword>
<evidence type="ECO:0000256" key="2">
    <source>
        <dbReference type="ARBA" id="ARBA00022448"/>
    </source>
</evidence>
<feature type="transmembrane region" description="Helical" evidence="7">
    <location>
        <begin position="168"/>
        <end position="186"/>
    </location>
</feature>
<evidence type="ECO:0000256" key="3">
    <source>
        <dbReference type="ARBA" id="ARBA00022692"/>
    </source>
</evidence>
<accession>A0A165MUP6</accession>
<dbReference type="InterPro" id="IPR011701">
    <property type="entry name" value="MFS"/>
</dbReference>
<dbReference type="GO" id="GO:0016020">
    <property type="term" value="C:membrane"/>
    <property type="evidence" value="ECO:0007669"/>
    <property type="project" value="UniProtKB-SubCell"/>
</dbReference>
<dbReference type="EMBL" id="KV425661">
    <property type="protein sequence ID" value="KZT18807.1"/>
    <property type="molecule type" value="Genomic_DNA"/>
</dbReference>
<dbReference type="PANTHER" id="PTHR43791:SF97">
    <property type="entry name" value="ALLANTOATE TRANSPORTER, PUTATIVE (AFU_ORTHOLOGUE AFUA_1G14700)-RELATED"/>
    <property type="match status" value="1"/>
</dbReference>
<feature type="transmembrane region" description="Helical" evidence="7">
    <location>
        <begin position="421"/>
        <end position="441"/>
    </location>
</feature>
<dbReference type="InParanoid" id="A0A165MUP6"/>
<comment type="subcellular location">
    <subcellularLocation>
        <location evidence="1">Membrane</location>
        <topology evidence="1">Multi-pass membrane protein</topology>
    </subcellularLocation>
</comment>
<evidence type="ECO:0000259" key="8">
    <source>
        <dbReference type="PROSITE" id="PS50850"/>
    </source>
</evidence>
<feature type="transmembrane region" description="Helical" evidence="7">
    <location>
        <begin position="260"/>
        <end position="280"/>
    </location>
</feature>
<dbReference type="Gene3D" id="1.20.1250.20">
    <property type="entry name" value="MFS general substrate transporter like domains"/>
    <property type="match status" value="1"/>
</dbReference>
<keyword evidence="5 7" id="KW-0472">Membrane</keyword>
<evidence type="ECO:0000256" key="5">
    <source>
        <dbReference type="ARBA" id="ARBA00023136"/>
    </source>
</evidence>
<keyword evidence="10" id="KW-1185">Reference proteome</keyword>
<gene>
    <name evidence="9" type="ORF">NEOLEDRAFT_1103106</name>
</gene>
<dbReference type="OrthoDB" id="6730379at2759"/>
<feature type="transmembrane region" description="Helical" evidence="7">
    <location>
        <begin position="227"/>
        <end position="248"/>
    </location>
</feature>
<feature type="transmembrane region" description="Helical" evidence="7">
    <location>
        <begin position="98"/>
        <end position="118"/>
    </location>
</feature>
<dbReference type="PANTHER" id="PTHR43791">
    <property type="entry name" value="PERMEASE-RELATED"/>
    <property type="match status" value="1"/>
</dbReference>
<organism evidence="9 10">
    <name type="scientific">Neolentinus lepideus HHB14362 ss-1</name>
    <dbReference type="NCBI Taxonomy" id="1314782"/>
    <lineage>
        <taxon>Eukaryota</taxon>
        <taxon>Fungi</taxon>
        <taxon>Dikarya</taxon>
        <taxon>Basidiomycota</taxon>
        <taxon>Agaricomycotina</taxon>
        <taxon>Agaricomycetes</taxon>
        <taxon>Gloeophyllales</taxon>
        <taxon>Gloeophyllaceae</taxon>
        <taxon>Neolentinus</taxon>
    </lineage>
</organism>
<feature type="transmembrane region" description="Helical" evidence="7">
    <location>
        <begin position="395"/>
        <end position="415"/>
    </location>
</feature>
<keyword evidence="2" id="KW-0813">Transport</keyword>
<feature type="region of interest" description="Disordered" evidence="6">
    <location>
        <begin position="1"/>
        <end position="33"/>
    </location>
</feature>
<evidence type="ECO:0000313" key="9">
    <source>
        <dbReference type="EMBL" id="KZT18807.1"/>
    </source>
</evidence>
<evidence type="ECO:0000256" key="4">
    <source>
        <dbReference type="ARBA" id="ARBA00022989"/>
    </source>
</evidence>
<keyword evidence="3 7" id="KW-0812">Transmembrane</keyword>
<dbReference type="InterPro" id="IPR020846">
    <property type="entry name" value="MFS_dom"/>
</dbReference>
<sequence>MAHPLSIASLPPVLDSDVSPAPAHSAPDKKQSLEQLQTIPVDTTWADREDSSTEAPVSRLGWLFKRNPSLEFLTDVQKMNMLQLDANEVKRIERRIDLLIIPALAVCYAVSSAVMTRRHSYAAIFGLQKDLHLGSSEYSWLSSLFYFGWLAWALPTNLLMQKFPMNKYLAMNIFLWGALLMAQSASCNFTQLAVLRILSGAFEATADPAFLLITATWYTRAQQPVRIGWWYCANGLGIALGGLLGYAIGHIRGALASWKYEFLIIGALCATWSIVLFIFIPDSPYSTRWFTRQERVIIMSRKQHDHHGPEHRQWNASQVLEAFIDPKTYLFFLFGFFANVPNGGTSNFGTLITKGFGFNTFQTTLMQIPYGLIIVAFILAAMYATTKMPKNTRTVLMVITNIPTIVGFAMVAWAKSKIARLIGYWITGASNATFVVGLSLVSGNVGGQTKKALASAAVFLGVATGNIVGPFLFLDSQAPVYTVGIIGCLVSRALEIVIIIILRVIFITANNRRDQIPQRQEVLAEGSQYDEDISDWKNPSFRYIA</sequence>
<dbReference type="GO" id="GO:0022857">
    <property type="term" value="F:transmembrane transporter activity"/>
    <property type="evidence" value="ECO:0007669"/>
    <property type="project" value="InterPro"/>
</dbReference>
<dbReference type="SUPFAM" id="SSF103473">
    <property type="entry name" value="MFS general substrate transporter"/>
    <property type="match status" value="1"/>
</dbReference>
<feature type="transmembrane region" description="Helical" evidence="7">
    <location>
        <begin position="138"/>
        <end position="156"/>
    </location>
</feature>
<feature type="transmembrane region" description="Helical" evidence="7">
    <location>
        <begin position="480"/>
        <end position="506"/>
    </location>
</feature>
<evidence type="ECO:0000256" key="6">
    <source>
        <dbReference type="SAM" id="MobiDB-lite"/>
    </source>
</evidence>
<dbReference type="STRING" id="1314782.A0A165MUP6"/>
<protein>
    <submittedName>
        <fullName evidence="9">MFS general substrate transporter</fullName>
    </submittedName>
</protein>
<evidence type="ECO:0000313" key="10">
    <source>
        <dbReference type="Proteomes" id="UP000076761"/>
    </source>
</evidence>
<reference evidence="9 10" key="1">
    <citation type="journal article" date="2016" name="Mol. Biol. Evol.">
        <title>Comparative Genomics of Early-Diverging Mushroom-Forming Fungi Provides Insights into the Origins of Lignocellulose Decay Capabilities.</title>
        <authorList>
            <person name="Nagy L.G."/>
            <person name="Riley R."/>
            <person name="Tritt A."/>
            <person name="Adam C."/>
            <person name="Daum C."/>
            <person name="Floudas D."/>
            <person name="Sun H."/>
            <person name="Yadav J.S."/>
            <person name="Pangilinan J."/>
            <person name="Larsson K.H."/>
            <person name="Matsuura K."/>
            <person name="Barry K."/>
            <person name="Labutti K."/>
            <person name="Kuo R."/>
            <person name="Ohm R.A."/>
            <person name="Bhattacharya S.S."/>
            <person name="Shirouzu T."/>
            <person name="Yoshinaga Y."/>
            <person name="Martin F.M."/>
            <person name="Grigoriev I.V."/>
            <person name="Hibbett D.S."/>
        </authorList>
    </citation>
    <scope>NUCLEOTIDE SEQUENCE [LARGE SCALE GENOMIC DNA]</scope>
    <source>
        <strain evidence="9 10">HHB14362 ss-1</strain>
    </source>
</reference>
<feature type="domain" description="Major facilitator superfamily (MFS) profile" evidence="8">
    <location>
        <begin position="97"/>
        <end position="512"/>
    </location>
</feature>
<dbReference type="AlphaFoldDB" id="A0A165MUP6"/>
<proteinExistence type="predicted"/>
<dbReference type="PROSITE" id="PS50850">
    <property type="entry name" value="MFS"/>
    <property type="match status" value="1"/>
</dbReference>
<dbReference type="Pfam" id="PF07690">
    <property type="entry name" value="MFS_1"/>
    <property type="match status" value="1"/>
</dbReference>
<dbReference type="InterPro" id="IPR036259">
    <property type="entry name" value="MFS_trans_sf"/>
</dbReference>
<evidence type="ECO:0000256" key="1">
    <source>
        <dbReference type="ARBA" id="ARBA00004141"/>
    </source>
</evidence>
<dbReference type="Proteomes" id="UP000076761">
    <property type="component" value="Unassembled WGS sequence"/>
</dbReference>
<dbReference type="FunCoup" id="A0A165MUP6">
    <property type="interactions" value="55"/>
</dbReference>
<feature type="transmembrane region" description="Helical" evidence="7">
    <location>
        <begin position="453"/>
        <end position="474"/>
    </location>
</feature>